<evidence type="ECO:0000313" key="4">
    <source>
        <dbReference type="Proteomes" id="UP000019804"/>
    </source>
</evidence>
<sequence>MEAISKIRLFPSSRPSRPISTPLSILDATVARFSATGAIWLFDHIPDGIYEHDFLDRLRSSLVNVLSDFPHWSGQLQWAPVRQGESHIERSNRLIIVYGSETDPGVEWSVVRHVSVSVQLLVPNAPERASGDGLWTGDEFTQELFLSDTLLPLHDLREFECLPAMQVQLNLFNDGGYGIGIKMAHPLADAQTLMVFVHHWAAKCRESFHSINMPSLMSAPVFNPTLLDTCAAGDIDGPAANPMCVSMARQLPLHRFDWWCVDDPGYPPFLIPTTENSKPPPEVLAQVELSPSTSSPWTTWDFSRPVRYTQLHYPGPELSLLKEQARTDGRPDVSRLDVLLAHIWAAVNRARGHGDSSDKVFLNLTLGARSRVSPPLSDSFIGSPLFLTHIQTSGTAACSSSVGRTASQIRQTMLRFTPEAMGAMLHDAAHEVSPQRLWQAFLGTQHTLVTSWLRLHVYQVDFVGSGQKPRYVHAVMPKMDGCLQVMDPGVDDGGIDIALYLDAGAMKRLLVDRKLHLQSD</sequence>
<dbReference type="EMBL" id="KK088418">
    <property type="protein sequence ID" value="EYE96634.1"/>
    <property type="molecule type" value="Genomic_DNA"/>
</dbReference>
<dbReference type="OrthoDB" id="444127at2759"/>
<proteinExistence type="inferred from homology"/>
<dbReference type="STRING" id="1388766.A0A017SJ14"/>
<keyword evidence="4" id="KW-1185">Reference proteome</keyword>
<dbReference type="GeneID" id="63693596"/>
<dbReference type="Proteomes" id="UP000019804">
    <property type="component" value="Unassembled WGS sequence"/>
</dbReference>
<comment type="similarity">
    <text evidence="1">Belongs to the plant acyltransferase family.</text>
</comment>
<dbReference type="Pfam" id="PF02458">
    <property type="entry name" value="Transferase"/>
    <property type="match status" value="2"/>
</dbReference>
<dbReference type="PANTHER" id="PTHR31623">
    <property type="entry name" value="F21J9.9"/>
    <property type="match status" value="1"/>
</dbReference>
<dbReference type="AlphaFoldDB" id="A0A017SJ14"/>
<dbReference type="Gene3D" id="3.30.559.10">
    <property type="entry name" value="Chloramphenicol acetyltransferase-like domain"/>
    <property type="match status" value="2"/>
</dbReference>
<reference evidence="4" key="1">
    <citation type="journal article" date="2014" name="Nat. Commun.">
        <title>Genomic adaptations of the halophilic Dead Sea filamentous fungus Eurotium rubrum.</title>
        <authorList>
            <person name="Kis-Papo T."/>
            <person name="Weig A.R."/>
            <person name="Riley R."/>
            <person name="Persoh D."/>
            <person name="Salamov A."/>
            <person name="Sun H."/>
            <person name="Lipzen A."/>
            <person name="Wasser S.P."/>
            <person name="Rambold G."/>
            <person name="Grigoriev I.V."/>
            <person name="Nevo E."/>
        </authorList>
    </citation>
    <scope>NUCLEOTIDE SEQUENCE [LARGE SCALE GENOMIC DNA]</scope>
    <source>
        <strain evidence="4">CBS 135680</strain>
    </source>
</reference>
<organism evidence="3 4">
    <name type="scientific">Aspergillus ruber (strain CBS 135680)</name>
    <dbReference type="NCBI Taxonomy" id="1388766"/>
    <lineage>
        <taxon>Eukaryota</taxon>
        <taxon>Fungi</taxon>
        <taxon>Dikarya</taxon>
        <taxon>Ascomycota</taxon>
        <taxon>Pezizomycotina</taxon>
        <taxon>Eurotiomycetes</taxon>
        <taxon>Eurotiomycetidae</taxon>
        <taxon>Eurotiales</taxon>
        <taxon>Aspergillaceae</taxon>
        <taxon>Aspergillus</taxon>
        <taxon>Aspergillus subgen. Aspergillus</taxon>
    </lineage>
</organism>
<dbReference type="PANTHER" id="PTHR31623:SF17">
    <property type="entry name" value="F21J9.9"/>
    <property type="match status" value="1"/>
</dbReference>
<keyword evidence="2 3" id="KW-0808">Transferase</keyword>
<dbReference type="HOGENOM" id="CLU_041459_0_0_1"/>
<dbReference type="RefSeq" id="XP_040640322.1">
    <property type="nucleotide sequence ID" value="XM_040778472.1"/>
</dbReference>
<evidence type="ECO:0000313" key="3">
    <source>
        <dbReference type="EMBL" id="EYE96634.1"/>
    </source>
</evidence>
<evidence type="ECO:0000256" key="2">
    <source>
        <dbReference type="ARBA" id="ARBA00022679"/>
    </source>
</evidence>
<dbReference type="GO" id="GO:0016740">
    <property type="term" value="F:transferase activity"/>
    <property type="evidence" value="ECO:0007669"/>
    <property type="project" value="UniProtKB-KW"/>
</dbReference>
<dbReference type="InterPro" id="IPR023213">
    <property type="entry name" value="CAT-like_dom_sf"/>
</dbReference>
<protein>
    <submittedName>
        <fullName evidence="3">Transferase family protein</fullName>
    </submittedName>
</protein>
<accession>A0A017SJ14</accession>
<evidence type="ECO:0000256" key="1">
    <source>
        <dbReference type="ARBA" id="ARBA00009861"/>
    </source>
</evidence>
<name>A0A017SJ14_ASPRC</name>
<gene>
    <name evidence="3" type="ORF">EURHEDRAFT_357669</name>
</gene>